<evidence type="ECO:0000256" key="3">
    <source>
        <dbReference type="ARBA" id="ARBA00023125"/>
    </source>
</evidence>
<evidence type="ECO:0000256" key="4">
    <source>
        <dbReference type="PROSITE-ProRule" id="PRU00252"/>
    </source>
</evidence>
<protein>
    <submittedName>
        <fullName evidence="6">Primosomal replication protein N</fullName>
    </submittedName>
</protein>
<keyword evidence="3 4" id="KW-0238">DNA-binding</keyword>
<dbReference type="PIRSF" id="PIRSF003135">
    <property type="entry name" value="Primosomal_n"/>
    <property type="match status" value="1"/>
</dbReference>
<proteinExistence type="predicted"/>
<feature type="compositionally biased region" description="Basic and acidic residues" evidence="5">
    <location>
        <begin position="11"/>
        <end position="24"/>
    </location>
</feature>
<evidence type="ECO:0000313" key="7">
    <source>
        <dbReference type="Proteomes" id="UP001165524"/>
    </source>
</evidence>
<comment type="caution">
    <text evidence="6">The sequence shown here is derived from an EMBL/GenBank/DDBJ whole genome shotgun (WGS) entry which is preliminary data.</text>
</comment>
<keyword evidence="7" id="KW-1185">Reference proteome</keyword>
<name>A0ABT0E6X3_9GAMM</name>
<dbReference type="InterPro" id="IPR012340">
    <property type="entry name" value="NA-bd_OB-fold"/>
</dbReference>
<evidence type="ECO:0000256" key="2">
    <source>
        <dbReference type="ARBA" id="ARBA00022705"/>
    </source>
</evidence>
<gene>
    <name evidence="6" type="primary">priB</name>
    <name evidence="6" type="ORF">MU846_07135</name>
</gene>
<keyword evidence="2" id="KW-0235">DNA replication</keyword>
<feature type="region of interest" description="Disordered" evidence="5">
    <location>
        <begin position="1"/>
        <end position="25"/>
    </location>
</feature>
<reference evidence="6" key="1">
    <citation type="submission" date="2022-04" db="EMBL/GenBank/DDBJ databases">
        <title>Alcanivorax sp. CY1518 draft genome sequence.</title>
        <authorList>
            <person name="Zhao G."/>
            <person name="An M."/>
        </authorList>
    </citation>
    <scope>NUCLEOTIDE SEQUENCE</scope>
    <source>
        <strain evidence="6">CY1518</strain>
    </source>
</reference>
<dbReference type="Gene3D" id="2.40.50.140">
    <property type="entry name" value="Nucleic acid-binding proteins"/>
    <property type="match status" value="1"/>
</dbReference>
<dbReference type="InterPro" id="IPR023646">
    <property type="entry name" value="Prisomal_replication_PriB"/>
</dbReference>
<dbReference type="SUPFAM" id="SSF50249">
    <property type="entry name" value="Nucleic acid-binding proteins"/>
    <property type="match status" value="1"/>
</dbReference>
<organism evidence="6 7">
    <name type="scientific">Alcanivorax quisquiliarum</name>
    <dbReference type="NCBI Taxonomy" id="2933565"/>
    <lineage>
        <taxon>Bacteria</taxon>
        <taxon>Pseudomonadati</taxon>
        <taxon>Pseudomonadota</taxon>
        <taxon>Gammaproteobacteria</taxon>
        <taxon>Oceanospirillales</taxon>
        <taxon>Alcanivoracaceae</taxon>
        <taxon>Alcanivorax</taxon>
    </lineage>
</organism>
<evidence type="ECO:0000256" key="5">
    <source>
        <dbReference type="SAM" id="MobiDB-lite"/>
    </source>
</evidence>
<dbReference type="NCBIfam" id="TIGR04418">
    <property type="entry name" value="PriB_gamma"/>
    <property type="match status" value="1"/>
</dbReference>
<dbReference type="EMBL" id="JALKII010000003">
    <property type="protein sequence ID" value="MCK0537483.1"/>
    <property type="molecule type" value="Genomic_DNA"/>
</dbReference>
<accession>A0ABT0E6X3</accession>
<sequence>MTPAGAPTRRLWLEHRSRQEEGGAPREVQARMAVMLVGEALVSQSRQLAEGQRILVQGFLARAGFRGEARDRLQLHATRFECFD</sequence>
<evidence type="ECO:0000313" key="6">
    <source>
        <dbReference type="EMBL" id="MCK0537483.1"/>
    </source>
</evidence>
<evidence type="ECO:0000256" key="1">
    <source>
        <dbReference type="ARBA" id="ARBA00022515"/>
    </source>
</evidence>
<dbReference type="PROSITE" id="PS50935">
    <property type="entry name" value="SSB"/>
    <property type="match status" value="1"/>
</dbReference>
<dbReference type="InterPro" id="IPR000424">
    <property type="entry name" value="Primosome_PriB/ssb"/>
</dbReference>
<dbReference type="Pfam" id="PF22657">
    <property type="entry name" value="SSB_1"/>
    <property type="match status" value="1"/>
</dbReference>
<keyword evidence="1" id="KW-0639">Primosome</keyword>
<dbReference type="Proteomes" id="UP001165524">
    <property type="component" value="Unassembled WGS sequence"/>
</dbReference>